<sequence length="394" mass="42270">MRRPLVLGLSALLLVAAAVPGSADRRDFGRATLTGFAALPATTFVPGSEPSGAALGTAPVNGIVPPFADQPVQGFSGVLRNADGTFDVLSDNGYGTKANSADFTLRVHRIGPDFGTGAVDVLGGITLTDPNGHVPFPLTRPDRVLTGADFDVESITRAGDGTYWMGDEFGPYLLHFDRAGRLLAPPVPLPGVFAPENPAGTPNLGGSKGYEGLALSVDGRRLDALLEGTVAGDEPGTLRLNEFDLDRGRYTGVRWTYRLDRPEHAIGDAVTVDRNRLLVIERDGAQGVDARVKRVYLVDKRDRDRDGVLDKTLVADLLDIANPRRLGGFGETFTFPFTTIEDVVILDDRTIGVLNDNNFPSSSGRTPGKPDDNEFITLRLGDDLDADPRVLRRR</sequence>
<dbReference type="EMBL" id="PYAX01000002">
    <property type="protein sequence ID" value="PSL57299.1"/>
    <property type="molecule type" value="Genomic_DNA"/>
</dbReference>
<accession>A0A2P8IFP8</accession>
<evidence type="ECO:0000259" key="2">
    <source>
        <dbReference type="Pfam" id="PF13449"/>
    </source>
</evidence>
<gene>
    <name evidence="3" type="ORF">B0I31_102277</name>
</gene>
<protein>
    <recommendedName>
        <fullName evidence="2">Phytase-like domain-containing protein</fullName>
    </recommendedName>
</protein>
<dbReference type="Proteomes" id="UP000241118">
    <property type="component" value="Unassembled WGS sequence"/>
</dbReference>
<evidence type="ECO:0000256" key="1">
    <source>
        <dbReference type="SAM" id="SignalP"/>
    </source>
</evidence>
<name>A0A2P8IFP8_SACCR</name>
<dbReference type="Pfam" id="PF13449">
    <property type="entry name" value="Phytase-like"/>
    <property type="match status" value="1"/>
</dbReference>
<proteinExistence type="predicted"/>
<feature type="signal peptide" evidence="1">
    <location>
        <begin position="1"/>
        <end position="23"/>
    </location>
</feature>
<keyword evidence="4" id="KW-1185">Reference proteome</keyword>
<feature type="chain" id="PRO_5015186548" description="Phytase-like domain-containing protein" evidence="1">
    <location>
        <begin position="24"/>
        <end position="394"/>
    </location>
</feature>
<feature type="domain" description="Phytase-like" evidence="2">
    <location>
        <begin position="70"/>
        <end position="359"/>
    </location>
</feature>
<dbReference type="AlphaFoldDB" id="A0A2P8IFP8"/>
<organism evidence="3 4">
    <name type="scientific">Saccharothrix carnea</name>
    <dbReference type="NCBI Taxonomy" id="1280637"/>
    <lineage>
        <taxon>Bacteria</taxon>
        <taxon>Bacillati</taxon>
        <taxon>Actinomycetota</taxon>
        <taxon>Actinomycetes</taxon>
        <taxon>Pseudonocardiales</taxon>
        <taxon>Pseudonocardiaceae</taxon>
        <taxon>Saccharothrix</taxon>
    </lineage>
</organism>
<dbReference type="InterPro" id="IPR027372">
    <property type="entry name" value="Phytase-like_dom"/>
</dbReference>
<keyword evidence="1" id="KW-0732">Signal</keyword>
<dbReference type="PANTHER" id="PTHR37957:SF1">
    <property type="entry name" value="PHYTASE-LIKE DOMAIN-CONTAINING PROTEIN"/>
    <property type="match status" value="1"/>
</dbReference>
<dbReference type="OrthoDB" id="9758957at2"/>
<dbReference type="RefSeq" id="WP_106614266.1">
    <property type="nucleotide sequence ID" value="NZ_PYAX01000002.1"/>
</dbReference>
<dbReference type="PANTHER" id="PTHR37957">
    <property type="entry name" value="BLR7070 PROTEIN"/>
    <property type="match status" value="1"/>
</dbReference>
<reference evidence="3 4" key="1">
    <citation type="submission" date="2018-03" db="EMBL/GenBank/DDBJ databases">
        <title>Genomic Encyclopedia of Type Strains, Phase III (KMG-III): the genomes of soil and plant-associated and newly described type strains.</title>
        <authorList>
            <person name="Whitman W."/>
        </authorList>
    </citation>
    <scope>NUCLEOTIDE SEQUENCE [LARGE SCALE GENOMIC DNA]</scope>
    <source>
        <strain evidence="3 4">CGMCC 4.7097</strain>
    </source>
</reference>
<evidence type="ECO:0000313" key="3">
    <source>
        <dbReference type="EMBL" id="PSL57299.1"/>
    </source>
</evidence>
<evidence type="ECO:0000313" key="4">
    <source>
        <dbReference type="Proteomes" id="UP000241118"/>
    </source>
</evidence>
<comment type="caution">
    <text evidence="3">The sequence shown here is derived from an EMBL/GenBank/DDBJ whole genome shotgun (WGS) entry which is preliminary data.</text>
</comment>